<evidence type="ECO:0000313" key="10">
    <source>
        <dbReference type="EMBL" id="GBG80915.1"/>
    </source>
</evidence>
<keyword evidence="4" id="KW-0378">Hydrolase</keyword>
<dbReference type="PANTHER" id="PTHR37984:SF5">
    <property type="entry name" value="PROTEIN NYNRIN-LIKE"/>
    <property type="match status" value="1"/>
</dbReference>
<dbReference type="FunFam" id="3.30.70.270:FF:000020">
    <property type="entry name" value="Transposon Tf2-6 polyprotein-like Protein"/>
    <property type="match status" value="2"/>
</dbReference>
<feature type="coiled-coil region" evidence="6">
    <location>
        <begin position="2612"/>
        <end position="2639"/>
    </location>
</feature>
<dbReference type="Gene3D" id="3.30.420.10">
    <property type="entry name" value="Ribonuclease H-like superfamily/Ribonuclease H"/>
    <property type="match status" value="2"/>
</dbReference>
<dbReference type="PROSITE" id="PS50994">
    <property type="entry name" value="INTEGRASE"/>
    <property type="match status" value="2"/>
</dbReference>
<keyword evidence="11" id="KW-1185">Reference proteome</keyword>
<evidence type="ECO:0000259" key="8">
    <source>
        <dbReference type="PROSITE" id="PS50878"/>
    </source>
</evidence>
<dbReference type="Gene3D" id="1.20.58.1120">
    <property type="match status" value="1"/>
</dbReference>
<evidence type="ECO:0008006" key="12">
    <source>
        <dbReference type="Google" id="ProtNLM"/>
    </source>
</evidence>
<dbReference type="InterPro" id="IPR036397">
    <property type="entry name" value="RNaseH_sf"/>
</dbReference>
<dbReference type="InterPro" id="IPR043128">
    <property type="entry name" value="Rev_trsase/Diguanyl_cyclase"/>
</dbReference>
<feature type="domain" description="Reverse transcriptase" evidence="8">
    <location>
        <begin position="789"/>
        <end position="968"/>
    </location>
</feature>
<dbReference type="Gene3D" id="3.30.70.270">
    <property type="match status" value="4"/>
</dbReference>
<dbReference type="EMBL" id="BFEA01000360">
    <property type="protein sequence ID" value="GBG80915.1"/>
    <property type="molecule type" value="Genomic_DNA"/>
</dbReference>
<dbReference type="PROSITE" id="PS50878">
    <property type="entry name" value="RT_POL"/>
    <property type="match status" value="2"/>
</dbReference>
<feature type="region of interest" description="Disordered" evidence="7">
    <location>
        <begin position="438"/>
        <end position="471"/>
    </location>
</feature>
<feature type="compositionally biased region" description="Basic and acidic residues" evidence="7">
    <location>
        <begin position="438"/>
        <end position="449"/>
    </location>
</feature>
<feature type="compositionally biased region" description="Basic and acidic residues" evidence="7">
    <location>
        <begin position="332"/>
        <end position="342"/>
    </location>
</feature>
<name>A0A388LF34_CHABU</name>
<evidence type="ECO:0000259" key="9">
    <source>
        <dbReference type="PROSITE" id="PS50994"/>
    </source>
</evidence>
<proteinExistence type="predicted"/>
<dbReference type="InterPro" id="IPR000477">
    <property type="entry name" value="RT_dom"/>
</dbReference>
<dbReference type="Proteomes" id="UP000265515">
    <property type="component" value="Unassembled WGS sequence"/>
</dbReference>
<keyword evidence="5" id="KW-0511">Multifunctional enzyme</keyword>
<dbReference type="InterPro" id="IPR012337">
    <property type="entry name" value="RNaseH-like_sf"/>
</dbReference>
<evidence type="ECO:0000313" key="11">
    <source>
        <dbReference type="Proteomes" id="UP000265515"/>
    </source>
</evidence>
<dbReference type="GO" id="GO:0004519">
    <property type="term" value="F:endonuclease activity"/>
    <property type="evidence" value="ECO:0007669"/>
    <property type="project" value="UniProtKB-KW"/>
</dbReference>
<feature type="region of interest" description="Disordered" evidence="7">
    <location>
        <begin position="325"/>
        <end position="351"/>
    </location>
</feature>
<dbReference type="GO" id="GO:0003676">
    <property type="term" value="F:nucleic acid binding"/>
    <property type="evidence" value="ECO:0007669"/>
    <property type="project" value="InterPro"/>
</dbReference>
<dbReference type="GO" id="GO:0016779">
    <property type="term" value="F:nucleotidyltransferase activity"/>
    <property type="evidence" value="ECO:0007669"/>
    <property type="project" value="UniProtKB-KW"/>
</dbReference>
<dbReference type="InterPro" id="IPR043502">
    <property type="entry name" value="DNA/RNA_pol_sf"/>
</dbReference>
<feature type="coiled-coil region" evidence="6">
    <location>
        <begin position="1384"/>
        <end position="1411"/>
    </location>
</feature>
<feature type="domain" description="Integrase catalytic" evidence="9">
    <location>
        <begin position="1199"/>
        <end position="1360"/>
    </location>
</feature>
<feature type="compositionally biased region" description="Low complexity" evidence="7">
    <location>
        <begin position="1524"/>
        <end position="1541"/>
    </location>
</feature>
<dbReference type="Pfam" id="PF17919">
    <property type="entry name" value="RT_RNaseH_2"/>
    <property type="match status" value="2"/>
</dbReference>
<dbReference type="CDD" id="cd09274">
    <property type="entry name" value="RNase_HI_RT_Ty3"/>
    <property type="match status" value="1"/>
</dbReference>
<dbReference type="Gramene" id="GBG80915">
    <property type="protein sequence ID" value="GBG80915"/>
    <property type="gene ID" value="CBR_g31471"/>
</dbReference>
<dbReference type="InterPro" id="IPR050951">
    <property type="entry name" value="Retrovirus_Pol_polyprotein"/>
</dbReference>
<evidence type="ECO:0000256" key="1">
    <source>
        <dbReference type="ARBA" id="ARBA00022679"/>
    </source>
</evidence>
<dbReference type="Gene3D" id="2.40.70.10">
    <property type="entry name" value="Acid Proteases"/>
    <property type="match status" value="1"/>
</dbReference>
<keyword evidence="2" id="KW-0548">Nucleotidyltransferase</keyword>
<sequence length="2795" mass="315849">MLSSVSDCQVSNKVPRKQCCRLQFKVFTSSSSRGSVPDAWKSMSRLTIIIAHVRGRLTRLERLTVGALVVVDVHARDVVKGLADQAVGDETDFQWMSQLRYMYEGTNVLGSKARGQVEVMVVFRRKAQVWVDKGDEGSRETWAQAENKRTMENGNIQVIQEGGPKRRKTVDAEGKEEVVSLPANKKGEEMRTDSKGTGSEKTREVSKGEGDNTTTDSEEDLHKSLHWLRDYVEKVKREREHAFDIRATCLKHEERSQRSVKKGLGLTLMNIHPLIAARYVEKFDEWQIATDVSFQIPCFEEGQKVVVALHEKISTEYPLGVYDSMPCNSDQEDAHPQPEHEGSASQHAEQGRHSPQAFSPLIFKLPNTTKLRSGMKWRPWRTFTTMPYSVLAGSSLPAELAAVSLSLLVATGMLDGDGDLDARAYSVDWDRFYRSDGSDDEALEWHSDDEKEEEDQLGGIVSNNEDGEDLGNNLSAENIIQRVMANYMSAMPANHAVNGKGKKQAESEEDDDDDDDDDDDEGYGHWHISGAQLTPHRRAVLEQIPMGHRTTDGGSADIRGDNVVVEVDPDFGGTAEHANRDIGADMDDLPPRTAEVTNAAGGDVLSTSNPGLGMGEGFTALLHHVAPIAPSGSKKDFCEHLSVMSPMRIDFEEQTPYWARFTRPTPPGTSKMELELWRHRPAVTLASEVTGCPATSCRDCTFGGVAGLLLGLLAWDDAAAEDLAWKWGVAGGVGVGVGVGVVEEPFGLPNRPTKHHIELLPGAVPPKGCIYRMSPAELEELRRQLETLTSRGWIRPNTSEFGAPILFVPKGSGEFRMCIDYRGLNKITRKSTEPLPRIDDLLDMVQVCTIFSKVDLKSGYHLIEMADEDVHKTAFKTRYGTYEYLVMPFGLCNAPGTFQSEMHRIFRPYLDKFMVVYLDDILVFNKTTREHAEHLALVLQSLRDSQYKINREKSSFGVPSVIYLGHVISGNGLAPEAAKVAAIQDWPQPQTVRDVRSFLGLASYYRKFVRNFSAAAAPLTNLTKKDTPFLWSLHCQMAFARLKQALTHAPVLKLPDPTLPFVLTTDASQYGIGAVLQQDDGNGLRPVEFMSKKIKTQKLQDSTYEKELYALVNLLYTYSKGEERLCIPEDQQLRTLLMSECHDARGHFGFLKSYAALSQRFFWKEMRSDMLRYVDTCELCQRNKVQRKPPLGLLKPLPIPDGPAQSVSIDFTDLGKTTPRGMRQGMVCVDRFSKYEEFIPLPEVARVPVVRAAFSERWVTHHGPPTSIVSDRDPRFCSDEWQSYCKDYLHSRLDMTSARHPEANGLAEVMNQVLFQLLRPVISPDQQDWDLHLARAHLMYNMFVHSSTGFSPYRLHWGRQPRQPLDDIIDKAKPDLTLGTAEFARRYRLDVERARANLLKAQKAMIEQANRHRRPSPYRTADYVWVASSELSREEDISPKLLPRYLGPWQVLDTVGADPFGPSYVIDQAEILGLDNSVAHLQDRLQRLEQRPVAAADAGSSNTTDRLNALELDVGSLKDGAEVQQTATQQLQQRLGTTATTSSPEPRESAPKFDGQEIFRDSIKTDPIPWFRKFELTLQLHNVKEHKHHAYLYSRSGGACQAWLDNLLSKYGVVAADLHTKISWDDLKAAWHKRFQVEPPEIKAMDKLMVFEQGTLPSTDWIAEYQRLTSVPNIQMGFKAIRHYFISRSYPALSNALTHVEDTLTTTAELFDKAAQIIVTNKEAKNLCSSAKANPTAIQLADGKTQQLLDRYIEAVPVYFAPHACEPVTFDILDTDFDIILGIPWLASGDHTVNFHRRTLSIRDAFGAEVACTIPLPHPSIRCQVVTAKSFRATCAYEQPEEIGLCFLRTVAVADSSPTDLSSDPRVVRLLDEFADIFESPTGVVPGRPISHEIILEAGVVPPKGCIYWMSEEELEVLRAQLDDLFAKGWIRPSSSPYGALVLFVGKKNKDLRLCIDYRKLNAQTVKNVGPVPRIDDLLERLGGAKYFSKLDLKSGYHQISIRPNDRYKTAFKTRYVHFEWVVMPFGLTNAPATFQAAMTNEFRAMLDRFVLVYLDDILVYSRSLEDHLGHLRRVLETLRRNKYKANRDKCEFVRQELEYLGHFVTPEGISLLSDKIQAVQEWPEPRNVTDVRSFLGLTGYYQRFIKGYSKIAAHLNKLQCEDRPFDFGEEARGSFLALKVALLSAEVLRIYDPLAPTRVTTDWSGYGIGAVLEQHDGVDWHAVDYFSKKVPLVHSIDDARKKELLAFVHALKRWWHFLLGRSQFRWVTDNNPLVFYKTQGTVNSTIARWMTFIDQFDFFPDHISGKSNHFADALSRRPDHCTAVYSTFEIDDDLRNSFIRSYPADPDFRDKHANCSSHNPTPSHYRIQEGYLLVHTRGKDLLCVPSDPHLRTRLLGEFQDAPATGHFGVCRRCKSHNHRPYGELRPLPVPLRRREAIAMDITGPFPKHKTGVDGILTVVDRLTKFAMFLPCRYHAKAPELAEVLYAGWIRTKGYPKEIVCDRDTRFMSDFWLVLIKRWGSSLKPSSARHPQTDGQTERAHQTAQVLLRTLIRPDQKDRVERLLDVELAYNSSIHPAIGISPFAFEHGSPVTSPLDTITPRTAESDDHLLFLRQMQELLVKARDQMAKTQQRMSQQANRQRLPCPFRVGDLVWVSAAEFSLEQDISRKLLPKWMGPWPIIEPAGDAPEQPSFTIQVLSHLPVYRVFHCSKLALYTPAEHDDFPGRRTQDPPSMDGFQEVGDIISQRRYGNKPTEYLVHFAYCTHRTDRWLTRAELQATAPDRQAPSHVVMDTVHV</sequence>
<keyword evidence="3" id="KW-0540">Nuclease</keyword>
<dbReference type="InterPro" id="IPR001584">
    <property type="entry name" value="Integrase_cat-core"/>
</dbReference>
<gene>
    <name evidence="10" type="ORF">CBR_g31471</name>
</gene>
<evidence type="ECO:0000256" key="4">
    <source>
        <dbReference type="ARBA" id="ARBA00022759"/>
    </source>
</evidence>
<dbReference type="SUPFAM" id="SSF53098">
    <property type="entry name" value="Ribonuclease H-like"/>
    <property type="match status" value="2"/>
</dbReference>
<dbReference type="InterPro" id="IPR041588">
    <property type="entry name" value="Integrase_H2C2"/>
</dbReference>
<feature type="compositionally biased region" description="Basic and acidic residues" evidence="7">
    <location>
        <begin position="169"/>
        <end position="178"/>
    </location>
</feature>
<dbReference type="Gene3D" id="3.10.10.10">
    <property type="entry name" value="HIV Type 1 Reverse Transcriptase, subunit A, domain 1"/>
    <property type="match status" value="2"/>
</dbReference>
<evidence type="ECO:0000256" key="5">
    <source>
        <dbReference type="ARBA" id="ARBA00023268"/>
    </source>
</evidence>
<evidence type="ECO:0000256" key="6">
    <source>
        <dbReference type="SAM" id="Coils"/>
    </source>
</evidence>
<dbReference type="PANTHER" id="PTHR37984">
    <property type="entry name" value="PROTEIN CBG26694"/>
    <property type="match status" value="1"/>
</dbReference>
<feature type="region of interest" description="Disordered" evidence="7">
    <location>
        <begin position="149"/>
        <end position="220"/>
    </location>
</feature>
<dbReference type="GO" id="GO:0015074">
    <property type="term" value="P:DNA integration"/>
    <property type="evidence" value="ECO:0007669"/>
    <property type="project" value="InterPro"/>
</dbReference>
<keyword evidence="1" id="KW-0808">Transferase</keyword>
<accession>A0A388LF34</accession>
<comment type="caution">
    <text evidence="10">The sequence shown here is derived from an EMBL/GenBank/DDBJ whole genome shotgun (WGS) entry which is preliminary data.</text>
</comment>
<evidence type="ECO:0000256" key="7">
    <source>
        <dbReference type="SAM" id="MobiDB-lite"/>
    </source>
</evidence>
<protein>
    <recommendedName>
        <fullName evidence="12">Reverse transcriptase</fullName>
    </recommendedName>
</protein>
<dbReference type="Pfam" id="PF00078">
    <property type="entry name" value="RVT_1"/>
    <property type="match status" value="2"/>
</dbReference>
<reference evidence="10 11" key="1">
    <citation type="journal article" date="2018" name="Cell">
        <title>The Chara Genome: Secondary Complexity and Implications for Plant Terrestrialization.</title>
        <authorList>
            <person name="Nishiyama T."/>
            <person name="Sakayama H."/>
            <person name="Vries J.D."/>
            <person name="Buschmann H."/>
            <person name="Saint-Marcoux D."/>
            <person name="Ullrich K.K."/>
            <person name="Haas F.B."/>
            <person name="Vanderstraeten L."/>
            <person name="Becker D."/>
            <person name="Lang D."/>
            <person name="Vosolsobe S."/>
            <person name="Rombauts S."/>
            <person name="Wilhelmsson P.K.I."/>
            <person name="Janitza P."/>
            <person name="Kern R."/>
            <person name="Heyl A."/>
            <person name="Rumpler F."/>
            <person name="Villalobos L.I.A.C."/>
            <person name="Clay J.M."/>
            <person name="Skokan R."/>
            <person name="Toyoda A."/>
            <person name="Suzuki Y."/>
            <person name="Kagoshima H."/>
            <person name="Schijlen E."/>
            <person name="Tajeshwar N."/>
            <person name="Catarino B."/>
            <person name="Hetherington A.J."/>
            <person name="Saltykova A."/>
            <person name="Bonnot C."/>
            <person name="Breuninger H."/>
            <person name="Symeonidi A."/>
            <person name="Radhakrishnan G.V."/>
            <person name="Van Nieuwerburgh F."/>
            <person name="Deforce D."/>
            <person name="Chang C."/>
            <person name="Karol K.G."/>
            <person name="Hedrich R."/>
            <person name="Ulvskov P."/>
            <person name="Glockner G."/>
            <person name="Delwiche C.F."/>
            <person name="Petrasek J."/>
            <person name="Van de Peer Y."/>
            <person name="Friml J."/>
            <person name="Beilby M."/>
            <person name="Dolan L."/>
            <person name="Kohara Y."/>
            <person name="Sugano S."/>
            <person name="Fujiyama A."/>
            <person name="Delaux P.-M."/>
            <person name="Quint M."/>
            <person name="TheiBen G."/>
            <person name="Hagemann M."/>
            <person name="Harholt J."/>
            <person name="Dunand C."/>
            <person name="Zachgo S."/>
            <person name="Langdale J."/>
            <person name="Maumus F."/>
            <person name="Straeten D.V.D."/>
            <person name="Gould S.B."/>
            <person name="Rensing S.A."/>
        </authorList>
    </citation>
    <scope>NUCLEOTIDE SEQUENCE [LARGE SCALE GENOMIC DNA]</scope>
    <source>
        <strain evidence="10 11">S276</strain>
    </source>
</reference>
<keyword evidence="4" id="KW-0255">Endonuclease</keyword>
<evidence type="ECO:0000256" key="2">
    <source>
        <dbReference type="ARBA" id="ARBA00022695"/>
    </source>
</evidence>
<evidence type="ECO:0000256" key="3">
    <source>
        <dbReference type="ARBA" id="ARBA00022722"/>
    </source>
</evidence>
<feature type="region of interest" description="Disordered" evidence="7">
    <location>
        <begin position="495"/>
        <end position="536"/>
    </location>
</feature>
<dbReference type="Pfam" id="PF17921">
    <property type="entry name" value="Integrase_H2C2"/>
    <property type="match status" value="1"/>
</dbReference>
<dbReference type="InterPro" id="IPR041577">
    <property type="entry name" value="RT_RNaseH_2"/>
</dbReference>
<dbReference type="InterPro" id="IPR021109">
    <property type="entry name" value="Peptidase_aspartic_dom_sf"/>
</dbReference>
<dbReference type="SUPFAM" id="SSF56672">
    <property type="entry name" value="DNA/RNA polymerases"/>
    <property type="match status" value="2"/>
</dbReference>
<feature type="domain" description="Reverse transcriptase" evidence="8">
    <location>
        <begin position="1926"/>
        <end position="2105"/>
    </location>
</feature>
<feature type="compositionally biased region" description="Basic and acidic residues" evidence="7">
    <location>
        <begin position="185"/>
        <end position="210"/>
    </location>
</feature>
<dbReference type="CDD" id="cd01647">
    <property type="entry name" value="RT_LTR"/>
    <property type="match status" value="2"/>
</dbReference>
<dbReference type="Gene3D" id="1.10.340.70">
    <property type="match status" value="1"/>
</dbReference>
<feature type="region of interest" description="Disordered" evidence="7">
    <location>
        <begin position="1521"/>
        <end position="1556"/>
    </location>
</feature>
<feature type="domain" description="Integrase catalytic" evidence="9">
    <location>
        <begin position="2425"/>
        <end position="2590"/>
    </location>
</feature>
<feature type="compositionally biased region" description="Basic and acidic residues" evidence="7">
    <location>
        <begin position="1545"/>
        <end position="1556"/>
    </location>
</feature>
<keyword evidence="6" id="KW-0175">Coiled coil</keyword>
<dbReference type="FunFam" id="3.30.420.10:FF:000032">
    <property type="entry name" value="Retrovirus-related Pol polyprotein from transposon 297-like Protein"/>
    <property type="match status" value="2"/>
</dbReference>
<organism evidence="10 11">
    <name type="scientific">Chara braunii</name>
    <name type="common">Braun's stonewort</name>
    <dbReference type="NCBI Taxonomy" id="69332"/>
    <lineage>
        <taxon>Eukaryota</taxon>
        <taxon>Viridiplantae</taxon>
        <taxon>Streptophyta</taxon>
        <taxon>Charophyceae</taxon>
        <taxon>Charales</taxon>
        <taxon>Characeae</taxon>
        <taxon>Chara</taxon>
    </lineage>
</organism>
<feature type="compositionally biased region" description="Acidic residues" evidence="7">
    <location>
        <begin position="507"/>
        <end position="521"/>
    </location>
</feature>